<gene>
    <name evidence="1" type="ORF">XELAEV_18044857mg</name>
</gene>
<evidence type="ECO:0000313" key="2">
    <source>
        <dbReference type="Proteomes" id="UP000694892"/>
    </source>
</evidence>
<name>A0A974BZQ5_XENLA</name>
<protein>
    <submittedName>
        <fullName evidence="1">Uncharacterized protein</fullName>
    </submittedName>
</protein>
<evidence type="ECO:0000313" key="1">
    <source>
        <dbReference type="EMBL" id="OCT63761.1"/>
    </source>
</evidence>
<accession>A0A974BZQ5</accession>
<reference evidence="2" key="1">
    <citation type="journal article" date="2016" name="Nature">
        <title>Genome evolution in the allotetraploid frog Xenopus laevis.</title>
        <authorList>
            <person name="Session A.M."/>
            <person name="Uno Y."/>
            <person name="Kwon T."/>
            <person name="Chapman J.A."/>
            <person name="Toyoda A."/>
            <person name="Takahashi S."/>
            <person name="Fukui A."/>
            <person name="Hikosaka A."/>
            <person name="Suzuki A."/>
            <person name="Kondo M."/>
            <person name="van Heeringen S.J."/>
            <person name="Quigley I."/>
            <person name="Heinz S."/>
            <person name="Ogino H."/>
            <person name="Ochi H."/>
            <person name="Hellsten U."/>
            <person name="Lyons J.B."/>
            <person name="Simakov O."/>
            <person name="Putnam N."/>
            <person name="Stites J."/>
            <person name="Kuroki Y."/>
            <person name="Tanaka T."/>
            <person name="Michiue T."/>
            <person name="Watanabe M."/>
            <person name="Bogdanovic O."/>
            <person name="Lister R."/>
            <person name="Georgiou G."/>
            <person name="Paranjpe S.S."/>
            <person name="van Kruijsbergen I."/>
            <person name="Shu S."/>
            <person name="Carlson J."/>
            <person name="Kinoshita T."/>
            <person name="Ohta Y."/>
            <person name="Mawaribuchi S."/>
            <person name="Jenkins J."/>
            <person name="Grimwood J."/>
            <person name="Schmutz J."/>
            <person name="Mitros T."/>
            <person name="Mozaffari S.V."/>
            <person name="Suzuki Y."/>
            <person name="Haramoto Y."/>
            <person name="Yamamoto T.S."/>
            <person name="Takagi C."/>
            <person name="Heald R."/>
            <person name="Miller K."/>
            <person name="Haudenschild C."/>
            <person name="Kitzman J."/>
            <person name="Nakayama T."/>
            <person name="Izutsu Y."/>
            <person name="Robert J."/>
            <person name="Fortriede J."/>
            <person name="Burns K."/>
            <person name="Lotay V."/>
            <person name="Karimi K."/>
            <person name="Yasuoka Y."/>
            <person name="Dichmann D.S."/>
            <person name="Flajnik M.F."/>
            <person name="Houston D.W."/>
            <person name="Shendure J."/>
            <person name="DuPasquier L."/>
            <person name="Vize P.D."/>
            <person name="Zorn A.M."/>
            <person name="Ito M."/>
            <person name="Marcotte E.M."/>
            <person name="Wallingford J.B."/>
            <person name="Ito Y."/>
            <person name="Asashima M."/>
            <person name="Ueno N."/>
            <person name="Matsuda Y."/>
            <person name="Veenstra G.J."/>
            <person name="Fujiyama A."/>
            <person name="Harland R.M."/>
            <person name="Taira M."/>
            <person name="Rokhsar D.S."/>
        </authorList>
    </citation>
    <scope>NUCLEOTIDE SEQUENCE [LARGE SCALE GENOMIC DNA]</scope>
    <source>
        <strain evidence="2">J</strain>
    </source>
</reference>
<sequence>MLWPNVCMSYSTLNLVSCTYYTLLAIGEGVKDSLSVCLLSAYRLELCGLLHPLPAAHFCSLQHTTLSICSLFHNVSLILSACFYSLPSESISSCSAPSSTPQASFPFLSRHSHSLQISISTYTTHCISFSCRTLITILLKNSIT</sequence>
<dbReference type="Proteomes" id="UP000694892">
    <property type="component" value="Chromosome 9_10L"/>
</dbReference>
<proteinExistence type="predicted"/>
<organism evidence="1 2">
    <name type="scientific">Xenopus laevis</name>
    <name type="common">African clawed frog</name>
    <dbReference type="NCBI Taxonomy" id="8355"/>
    <lineage>
        <taxon>Eukaryota</taxon>
        <taxon>Metazoa</taxon>
        <taxon>Chordata</taxon>
        <taxon>Craniata</taxon>
        <taxon>Vertebrata</taxon>
        <taxon>Euteleostomi</taxon>
        <taxon>Amphibia</taxon>
        <taxon>Batrachia</taxon>
        <taxon>Anura</taxon>
        <taxon>Pipoidea</taxon>
        <taxon>Pipidae</taxon>
        <taxon>Xenopodinae</taxon>
        <taxon>Xenopus</taxon>
        <taxon>Xenopus</taxon>
    </lineage>
</organism>
<dbReference type="AlphaFoldDB" id="A0A974BZQ5"/>
<dbReference type="EMBL" id="CM004482">
    <property type="protein sequence ID" value="OCT63761.1"/>
    <property type="molecule type" value="Genomic_DNA"/>
</dbReference>